<dbReference type="InterPro" id="IPR012349">
    <property type="entry name" value="Split_barrel_FMN-bd"/>
</dbReference>
<dbReference type="SUPFAM" id="SSF50475">
    <property type="entry name" value="FMN-binding split barrel"/>
    <property type="match status" value="1"/>
</dbReference>
<dbReference type="Gene3D" id="2.30.110.10">
    <property type="entry name" value="Electron Transport, Fmn-binding Protein, Chain A"/>
    <property type="match status" value="1"/>
</dbReference>
<accession>A0AAJ5ZEL2</accession>
<proteinExistence type="predicted"/>
<gene>
    <name evidence="1" type="ORF">GKO46_01290</name>
    <name evidence="2" type="ORF">GKO48_07935</name>
</gene>
<name>A0AAJ5ZEL2_9CHLR</name>
<evidence type="ECO:0000313" key="2">
    <source>
        <dbReference type="EMBL" id="WFG39550.1"/>
    </source>
</evidence>
<dbReference type="AlphaFoldDB" id="A0AAJ5ZEL2"/>
<dbReference type="Pfam" id="PF12900">
    <property type="entry name" value="Pyridox_ox_2"/>
    <property type="match status" value="1"/>
</dbReference>
<reference evidence="2" key="2">
    <citation type="journal article" date="2023" name="Nat. Commun.">
        <title>Cultivation of marine bacteria of the SAR202 clade.</title>
        <authorList>
            <person name="Lim Y."/>
            <person name="Seo J.H."/>
            <person name="Giovannoni S.J."/>
            <person name="Kang I."/>
            <person name="Cho J.C."/>
        </authorList>
    </citation>
    <scope>NUCLEOTIDE SEQUENCE</scope>
    <source>
        <strain evidence="2">JH1073</strain>
    </source>
</reference>
<dbReference type="EMBL" id="CP046147">
    <property type="protein sequence ID" value="WFG39550.1"/>
    <property type="molecule type" value="Genomic_DNA"/>
</dbReference>
<dbReference type="Proteomes" id="UP001321249">
    <property type="component" value="Unassembled WGS sequence"/>
</dbReference>
<dbReference type="PANTHER" id="PTHR34071">
    <property type="entry name" value="5-NITROIMIDAZOLE ANTIBIOTICS RESISTANCE PROTEIN, NIMA-FAMILY-RELATED PROTEIN-RELATED"/>
    <property type="match status" value="1"/>
</dbReference>
<dbReference type="InterPro" id="IPR024747">
    <property type="entry name" value="Pyridox_Oxase-rel"/>
</dbReference>
<reference evidence="3" key="3">
    <citation type="submission" date="2023-06" db="EMBL/GenBank/DDBJ databases">
        <title>Pangenomics reveal diversification of enzyme families and niche specialization in globally abundant SAR202 bacteria.</title>
        <authorList>
            <person name="Saw J.H.W."/>
        </authorList>
    </citation>
    <scope>NUCLEOTIDE SEQUENCE [LARGE SCALE GENOMIC DNA]</scope>
    <source>
        <strain evidence="3">JH1073</strain>
    </source>
</reference>
<evidence type="ECO:0000313" key="1">
    <source>
        <dbReference type="EMBL" id="MDG0865708.1"/>
    </source>
</evidence>
<sequence>MILSMQLLKPIILSLNQSGEPMPDETTPTNPRMKVVRVPERGAYDRETVYKTFDDGYLCHVGYESDNGPVVLPTLYGRHEDSVYFHGSPAAGMFRRAKSDAEVSLTVTHVDGFVLARSLFHHSMNYRSVVAIGKPERVIDKQEINFGLEVITENCLPGRWAEARKPNEVELRQTAVYKISITDASVKAREGAPGDDEEDVELDIWAGVFPVVTGIGAPIPAPDFTAGTDLPSAISTFSRVSADS</sequence>
<dbReference type="Proteomes" id="UP001219901">
    <property type="component" value="Chromosome"/>
</dbReference>
<protein>
    <submittedName>
        <fullName evidence="2">Pyridoxamine 5'-phosphate oxidase family protein</fullName>
    </submittedName>
</protein>
<keyword evidence="3" id="KW-1185">Reference proteome</keyword>
<organism evidence="2 3">
    <name type="scientific">Candidatus Lucifugimonas marina</name>
    <dbReference type="NCBI Taxonomy" id="3038979"/>
    <lineage>
        <taxon>Bacteria</taxon>
        <taxon>Bacillati</taxon>
        <taxon>Chloroflexota</taxon>
        <taxon>Dehalococcoidia</taxon>
        <taxon>SAR202 cluster</taxon>
        <taxon>Candidatus Lucifugimonadales</taxon>
        <taxon>Candidatus Lucifugimonadaceae</taxon>
        <taxon>Candidatus Lucifugimonas</taxon>
    </lineage>
</organism>
<evidence type="ECO:0000313" key="3">
    <source>
        <dbReference type="Proteomes" id="UP001219901"/>
    </source>
</evidence>
<reference evidence="3 4" key="1">
    <citation type="submission" date="2019-11" db="EMBL/GenBank/DDBJ databases">
        <authorList>
            <person name="Cho J.-C."/>
        </authorList>
    </citation>
    <scope>NUCLEOTIDE SEQUENCE [LARGE SCALE GENOMIC DNA]</scope>
    <source>
        <strain evidence="2 3">JH1073</strain>
        <strain evidence="1 4">JH702</strain>
    </source>
</reference>
<dbReference type="PANTHER" id="PTHR34071:SF2">
    <property type="entry name" value="FLAVIN-NUCLEOTIDE-BINDING PROTEIN"/>
    <property type="match status" value="1"/>
</dbReference>
<evidence type="ECO:0000313" key="4">
    <source>
        <dbReference type="Proteomes" id="UP001321249"/>
    </source>
</evidence>
<dbReference type="EMBL" id="WMBE01000001">
    <property type="protein sequence ID" value="MDG0865708.1"/>
    <property type="molecule type" value="Genomic_DNA"/>
</dbReference>